<dbReference type="GO" id="GO:0000976">
    <property type="term" value="F:transcription cis-regulatory region binding"/>
    <property type="evidence" value="ECO:0007669"/>
    <property type="project" value="TreeGrafter"/>
</dbReference>
<keyword evidence="4" id="KW-1185">Reference proteome</keyword>
<dbReference type="GO" id="GO:0003700">
    <property type="term" value="F:DNA-binding transcription factor activity"/>
    <property type="evidence" value="ECO:0007669"/>
    <property type="project" value="InterPro"/>
</dbReference>
<feature type="binding site" evidence="1">
    <location>
        <position position="123"/>
    </location>
    <ligand>
        <name>Zn(2+)</name>
        <dbReference type="ChEBI" id="CHEBI:29105"/>
    </ligand>
</feature>
<dbReference type="RefSeq" id="WP_121934180.1">
    <property type="nucleotide sequence ID" value="NZ_RDOJ01000005.1"/>
</dbReference>
<comment type="cofactor">
    <cofactor evidence="1">
        <name>Zn(2+)</name>
        <dbReference type="ChEBI" id="CHEBI:29105"/>
    </cofactor>
    <text evidence="1">Binds 1 zinc ion per subunit.</text>
</comment>
<feature type="binding site" evidence="1">
    <location>
        <position position="89"/>
    </location>
    <ligand>
        <name>Zn(2+)</name>
        <dbReference type="ChEBI" id="CHEBI:29105"/>
    </ligand>
</feature>
<comment type="caution">
    <text evidence="3">The sequence shown here is derived from an EMBL/GenBank/DDBJ whole genome shotgun (WGS) entry which is preliminary data.</text>
</comment>
<organism evidence="3 4">
    <name type="scientific">Faecalibacter macacae</name>
    <dbReference type="NCBI Taxonomy" id="1859289"/>
    <lineage>
        <taxon>Bacteria</taxon>
        <taxon>Pseudomonadati</taxon>
        <taxon>Bacteroidota</taxon>
        <taxon>Flavobacteriia</taxon>
        <taxon>Flavobacteriales</taxon>
        <taxon>Weeksellaceae</taxon>
        <taxon>Faecalibacter</taxon>
    </lineage>
</organism>
<feature type="binding site" evidence="2">
    <location>
        <position position="97"/>
    </location>
    <ligand>
        <name>Fe cation</name>
        <dbReference type="ChEBI" id="CHEBI:24875"/>
    </ligand>
</feature>
<evidence type="ECO:0000256" key="1">
    <source>
        <dbReference type="PIRSR" id="PIRSR602481-1"/>
    </source>
</evidence>
<name>A0A3L9MEI2_9FLAO</name>
<protein>
    <submittedName>
        <fullName evidence="3">Transcriptional repressor</fullName>
    </submittedName>
</protein>
<evidence type="ECO:0000313" key="3">
    <source>
        <dbReference type="EMBL" id="RLZ11500.1"/>
    </source>
</evidence>
<evidence type="ECO:0000313" key="4">
    <source>
        <dbReference type="Proteomes" id="UP000275348"/>
    </source>
</evidence>
<dbReference type="Gene3D" id="1.10.10.10">
    <property type="entry name" value="Winged helix-like DNA-binding domain superfamily/Winged helix DNA-binding domain"/>
    <property type="match status" value="1"/>
</dbReference>
<sequence>MKRRNTPQKQAVLDLFESCSTALNQEAIEKYLREKMDRATIYRILKSFCEDGKMHKILGDDGISYYALCKTCESDHHHHDHYHFRCEKCQELTCLKEEIKLTLPEGFEMTKCNLVITGTCPKCNK</sequence>
<dbReference type="GO" id="GO:0045892">
    <property type="term" value="P:negative regulation of DNA-templated transcription"/>
    <property type="evidence" value="ECO:0007669"/>
    <property type="project" value="TreeGrafter"/>
</dbReference>
<dbReference type="SUPFAM" id="SSF46785">
    <property type="entry name" value="Winged helix' DNA-binding domain"/>
    <property type="match status" value="1"/>
</dbReference>
<keyword evidence="1" id="KW-0862">Zinc</keyword>
<dbReference type="OrthoDB" id="594893at2"/>
<reference evidence="3 4" key="1">
    <citation type="submission" date="2018-10" db="EMBL/GenBank/DDBJ databases">
        <authorList>
            <person name="Chen X."/>
        </authorList>
    </citation>
    <scope>NUCLEOTIDE SEQUENCE [LARGE SCALE GENOMIC DNA]</scope>
    <source>
        <strain evidence="3 4">YIM 102668</strain>
    </source>
</reference>
<dbReference type="EMBL" id="RDOJ01000005">
    <property type="protein sequence ID" value="RLZ11500.1"/>
    <property type="molecule type" value="Genomic_DNA"/>
</dbReference>
<gene>
    <name evidence="3" type="ORF">EAH69_05520</name>
</gene>
<dbReference type="Pfam" id="PF01475">
    <property type="entry name" value="FUR"/>
    <property type="match status" value="1"/>
</dbReference>
<dbReference type="GO" id="GO:1900376">
    <property type="term" value="P:regulation of secondary metabolite biosynthetic process"/>
    <property type="evidence" value="ECO:0007669"/>
    <property type="project" value="TreeGrafter"/>
</dbReference>
<feature type="binding site" evidence="1">
    <location>
        <position position="86"/>
    </location>
    <ligand>
        <name>Zn(2+)</name>
        <dbReference type="ChEBI" id="CHEBI:29105"/>
    </ligand>
</feature>
<dbReference type="PANTHER" id="PTHR33202:SF7">
    <property type="entry name" value="FERRIC UPTAKE REGULATION PROTEIN"/>
    <property type="match status" value="1"/>
</dbReference>
<keyword evidence="2" id="KW-0408">Iron</keyword>
<evidence type="ECO:0000256" key="2">
    <source>
        <dbReference type="PIRSR" id="PIRSR602481-2"/>
    </source>
</evidence>
<dbReference type="InterPro" id="IPR036390">
    <property type="entry name" value="WH_DNA-bd_sf"/>
</dbReference>
<proteinExistence type="predicted"/>
<dbReference type="Proteomes" id="UP000275348">
    <property type="component" value="Unassembled WGS sequence"/>
</dbReference>
<dbReference type="InterPro" id="IPR002481">
    <property type="entry name" value="FUR"/>
</dbReference>
<comment type="cofactor">
    <cofactor evidence="2">
        <name>Mn(2+)</name>
        <dbReference type="ChEBI" id="CHEBI:29035"/>
    </cofactor>
    <cofactor evidence="2">
        <name>Fe(2+)</name>
        <dbReference type="ChEBI" id="CHEBI:29033"/>
    </cofactor>
    <text evidence="2">Binds 1 Mn(2+) or Fe(2+) ion per subunit.</text>
</comment>
<accession>A0A3L9MEI2</accession>
<dbReference type="InterPro" id="IPR036388">
    <property type="entry name" value="WH-like_DNA-bd_sf"/>
</dbReference>
<dbReference type="PANTHER" id="PTHR33202">
    <property type="entry name" value="ZINC UPTAKE REGULATION PROTEIN"/>
    <property type="match status" value="1"/>
</dbReference>
<dbReference type="AlphaFoldDB" id="A0A3L9MEI2"/>
<keyword evidence="1" id="KW-0479">Metal-binding</keyword>
<feature type="binding site" evidence="1">
    <location>
        <position position="120"/>
    </location>
    <ligand>
        <name>Zn(2+)</name>
        <dbReference type="ChEBI" id="CHEBI:29105"/>
    </ligand>
</feature>
<dbReference type="GO" id="GO:0008270">
    <property type="term" value="F:zinc ion binding"/>
    <property type="evidence" value="ECO:0007669"/>
    <property type="project" value="TreeGrafter"/>
</dbReference>